<dbReference type="InterPro" id="IPR016181">
    <property type="entry name" value="Acyl_CoA_acyltransferase"/>
</dbReference>
<gene>
    <name evidence="2" type="ORF">ACFSVM_03590</name>
</gene>
<keyword evidence="2" id="KW-0808">Transferase</keyword>
<feature type="domain" description="N-acetyltransferase" evidence="1">
    <location>
        <begin position="4"/>
        <end position="96"/>
    </location>
</feature>
<dbReference type="PANTHER" id="PTHR31435:SF10">
    <property type="entry name" value="BSR4717 PROTEIN"/>
    <property type="match status" value="1"/>
</dbReference>
<protein>
    <submittedName>
        <fullName evidence="2">GNAT family N-acetyltransferase</fullName>
        <ecNumber evidence="2">2.3.1.-</ecNumber>
    </submittedName>
</protein>
<dbReference type="EMBL" id="JBHUMJ010000002">
    <property type="protein sequence ID" value="MFD2699539.1"/>
    <property type="molecule type" value="Genomic_DNA"/>
</dbReference>
<accession>A0ABW5SK48</accession>
<dbReference type="SUPFAM" id="SSF55729">
    <property type="entry name" value="Acyl-CoA N-acyltransferases (Nat)"/>
    <property type="match status" value="1"/>
</dbReference>
<dbReference type="Proteomes" id="UP001597540">
    <property type="component" value="Unassembled WGS sequence"/>
</dbReference>
<proteinExistence type="predicted"/>
<evidence type="ECO:0000259" key="1">
    <source>
        <dbReference type="PROSITE" id="PS51729"/>
    </source>
</evidence>
<dbReference type="GO" id="GO:0016746">
    <property type="term" value="F:acyltransferase activity"/>
    <property type="evidence" value="ECO:0007669"/>
    <property type="project" value="UniProtKB-KW"/>
</dbReference>
<dbReference type="InterPro" id="IPR045057">
    <property type="entry name" value="Gcn5-rel_NAT"/>
</dbReference>
<dbReference type="EC" id="2.3.1.-" evidence="2"/>
<name>A0ABW5SK48_9BACL</name>
<evidence type="ECO:0000313" key="2">
    <source>
        <dbReference type="EMBL" id="MFD2699539.1"/>
    </source>
</evidence>
<dbReference type="Pfam" id="PF14542">
    <property type="entry name" value="Acetyltransf_CG"/>
    <property type="match status" value="1"/>
</dbReference>
<dbReference type="Gene3D" id="3.40.630.30">
    <property type="match status" value="1"/>
</dbReference>
<keyword evidence="3" id="KW-1185">Reference proteome</keyword>
<dbReference type="RefSeq" id="WP_256209602.1">
    <property type="nucleotide sequence ID" value="NZ_JBHUMJ010000002.1"/>
</dbReference>
<evidence type="ECO:0000313" key="3">
    <source>
        <dbReference type="Proteomes" id="UP001597540"/>
    </source>
</evidence>
<dbReference type="PANTHER" id="PTHR31435">
    <property type="entry name" value="PROTEIN NATD1"/>
    <property type="match status" value="1"/>
</dbReference>
<organism evidence="2 3">
    <name type="scientific">Paenibacillus shunpengii</name>
    <dbReference type="NCBI Taxonomy" id="2054424"/>
    <lineage>
        <taxon>Bacteria</taxon>
        <taxon>Bacillati</taxon>
        <taxon>Bacillota</taxon>
        <taxon>Bacilli</taxon>
        <taxon>Bacillales</taxon>
        <taxon>Paenibacillaceae</taxon>
        <taxon>Paenibacillus</taxon>
    </lineage>
</organism>
<dbReference type="InterPro" id="IPR031165">
    <property type="entry name" value="GNAT_YJDJ"/>
</dbReference>
<dbReference type="CDD" id="cd04301">
    <property type="entry name" value="NAT_SF"/>
    <property type="match status" value="1"/>
</dbReference>
<sequence>MMSEILQGANEFYVEHDGEKAATIEFEPGSEGGEGPGVIMITHTFVSEELRGEGVGVDLVKQVVQYARDNELKVVPMCSFASSVMDKHTELQDVLV</sequence>
<comment type="caution">
    <text evidence="2">The sequence shown here is derived from an EMBL/GenBank/DDBJ whole genome shotgun (WGS) entry which is preliminary data.</text>
</comment>
<dbReference type="PROSITE" id="PS51729">
    <property type="entry name" value="GNAT_YJDJ"/>
    <property type="match status" value="1"/>
</dbReference>
<reference evidence="3" key="1">
    <citation type="journal article" date="2019" name="Int. J. Syst. Evol. Microbiol.">
        <title>The Global Catalogue of Microorganisms (GCM) 10K type strain sequencing project: providing services to taxonomists for standard genome sequencing and annotation.</title>
        <authorList>
            <consortium name="The Broad Institute Genomics Platform"/>
            <consortium name="The Broad Institute Genome Sequencing Center for Infectious Disease"/>
            <person name="Wu L."/>
            <person name="Ma J."/>
        </authorList>
    </citation>
    <scope>NUCLEOTIDE SEQUENCE [LARGE SCALE GENOMIC DNA]</scope>
    <source>
        <strain evidence="3">KCTC 33849</strain>
    </source>
</reference>
<keyword evidence="2" id="KW-0012">Acyltransferase</keyword>